<evidence type="ECO:0000259" key="2">
    <source>
        <dbReference type="Pfam" id="PF02601"/>
    </source>
</evidence>
<accession>A0ABW5NUI0</accession>
<keyword evidence="4" id="KW-1185">Reference proteome</keyword>
<dbReference type="GO" id="GO:0008855">
    <property type="term" value="F:exodeoxyribonuclease VII activity"/>
    <property type="evidence" value="ECO:0007669"/>
    <property type="project" value="UniProtKB-EC"/>
</dbReference>
<proteinExistence type="predicted"/>
<dbReference type="EMBL" id="JBHUMD010000026">
    <property type="protein sequence ID" value="MFD2602631.1"/>
    <property type="molecule type" value="Genomic_DNA"/>
</dbReference>
<comment type="caution">
    <text evidence="3">The sequence shown here is derived from an EMBL/GenBank/DDBJ whole genome shotgun (WGS) entry which is preliminary data.</text>
</comment>
<reference evidence="4" key="1">
    <citation type="journal article" date="2019" name="Int. J. Syst. Evol. Microbiol.">
        <title>The Global Catalogue of Microorganisms (GCM) 10K type strain sequencing project: providing services to taxonomists for standard genome sequencing and annotation.</title>
        <authorList>
            <consortium name="The Broad Institute Genomics Platform"/>
            <consortium name="The Broad Institute Genome Sequencing Center for Infectious Disease"/>
            <person name="Wu L."/>
            <person name="Ma J."/>
        </authorList>
    </citation>
    <scope>NUCLEOTIDE SEQUENCE [LARGE SCALE GENOMIC DNA]</scope>
    <source>
        <strain evidence="4">KCTC 42107</strain>
    </source>
</reference>
<dbReference type="EC" id="3.1.11.6" evidence="1"/>
<dbReference type="InterPro" id="IPR003753">
    <property type="entry name" value="Exonuc_VII_L"/>
</dbReference>
<dbReference type="NCBIfam" id="TIGR00237">
    <property type="entry name" value="xseA"/>
    <property type="match status" value="1"/>
</dbReference>
<dbReference type="PANTHER" id="PTHR30008">
    <property type="entry name" value="EXODEOXYRIBONUCLEASE 7 LARGE SUBUNIT"/>
    <property type="match status" value="1"/>
</dbReference>
<protein>
    <recommendedName>
        <fullName evidence="1">Exodeoxyribonuclease VII large subunit</fullName>
        <ecNumber evidence="1">3.1.11.6</ecNumber>
    </recommendedName>
</protein>
<dbReference type="Proteomes" id="UP001597480">
    <property type="component" value="Unassembled WGS sequence"/>
</dbReference>
<keyword evidence="3" id="KW-0378">Hydrolase</keyword>
<evidence type="ECO:0000313" key="3">
    <source>
        <dbReference type="EMBL" id="MFD2602631.1"/>
    </source>
</evidence>
<dbReference type="Pfam" id="PF02601">
    <property type="entry name" value="Exonuc_VII_L"/>
    <property type="match status" value="1"/>
</dbReference>
<dbReference type="InterPro" id="IPR020579">
    <property type="entry name" value="Exonuc_VII_lsu_C"/>
</dbReference>
<evidence type="ECO:0000313" key="4">
    <source>
        <dbReference type="Proteomes" id="UP001597480"/>
    </source>
</evidence>
<organism evidence="3 4">
    <name type="scientific">Flavobacterium suzhouense</name>
    <dbReference type="NCBI Taxonomy" id="1529638"/>
    <lineage>
        <taxon>Bacteria</taxon>
        <taxon>Pseudomonadati</taxon>
        <taxon>Bacteroidota</taxon>
        <taxon>Flavobacteriia</taxon>
        <taxon>Flavobacteriales</taxon>
        <taxon>Flavobacteriaceae</taxon>
        <taxon>Flavobacterium</taxon>
    </lineage>
</organism>
<gene>
    <name evidence="3" type="primary">xseA</name>
    <name evidence="3" type="ORF">ACFSR3_11230</name>
</gene>
<sequence length="560" mass="63041">MSQLTGDIARTMEDAFRDMRFWVIADVTNHTFRPDKGYHNFELVEKDTASSVVIAKIAGKAWGNGSQKIAAFEQATGQRFTSNIHVLVNIAVEYHPVYGMSASVLEIDSSFTLGQLEQQRAATLERLIAQNTFIRKVGDEYHTANKELHLNHVIQRIALLSSSISAGAEDFRHTLENNVYGYRYRVDDYFASVQGDQNAGKLIDQLIEIYNSGTPYDVVVILRGGGAQTDFLIFDNYRVARAVAKFPIPVITGIGHQKNQSITDLMAHTQTKTPTRAAELIIAHNRNFEELLSGFQKRIIIKAQQRIAAGSNTIASLRSEVINYTQRILSERKQDMTGSRHALVSLQRQYFADIKEKLSANSVLLLTRPKLLLTNVENELTILKKEISRSSNDFLNTKKISLNQNSIANGLSLNVLVNRLTQLRDTLRQNSQRLARNTDKVLTNKEKELIDLSIELRSGPRISLNNHRNALADKLRILETAAYRQLANHKGNLESQSLAVRVMAPENILRKGYAVLKKGDEIISDPAKILAGDTIEIIMKEETITSIVEYKKNNEWNKTK</sequence>
<dbReference type="PANTHER" id="PTHR30008:SF0">
    <property type="entry name" value="EXODEOXYRIBONUCLEASE 7 LARGE SUBUNIT"/>
    <property type="match status" value="1"/>
</dbReference>
<name>A0ABW5NUI0_9FLAO</name>
<evidence type="ECO:0000256" key="1">
    <source>
        <dbReference type="NCBIfam" id="TIGR00237"/>
    </source>
</evidence>
<feature type="domain" description="Exonuclease VII large subunit C-terminal" evidence="2">
    <location>
        <begin position="144"/>
        <end position="405"/>
    </location>
</feature>